<keyword evidence="12" id="KW-0576">Peroxisome</keyword>
<dbReference type="PROSITE" id="PS50297">
    <property type="entry name" value="ANK_REP_REGION"/>
    <property type="match status" value="1"/>
</dbReference>
<keyword evidence="19" id="KW-0040">ANK repeat</keyword>
<dbReference type="GO" id="GO:0035529">
    <property type="term" value="F:NADH pyrophosphatase activity"/>
    <property type="evidence" value="ECO:0007669"/>
    <property type="project" value="TreeGrafter"/>
</dbReference>
<dbReference type="InterPro" id="IPR049734">
    <property type="entry name" value="NudC-like_C"/>
</dbReference>
<dbReference type="Pfam" id="PF09296">
    <property type="entry name" value="NUDIX-like"/>
    <property type="match status" value="1"/>
</dbReference>
<dbReference type="InterPro" id="IPR036770">
    <property type="entry name" value="Ankyrin_rpt-contain_sf"/>
</dbReference>
<dbReference type="PROSITE" id="PS51462">
    <property type="entry name" value="NUDIX"/>
    <property type="match status" value="1"/>
</dbReference>
<dbReference type="OMA" id="CNTRTTL"/>
<evidence type="ECO:0000256" key="14">
    <source>
        <dbReference type="ARBA" id="ARBA00023869"/>
    </source>
</evidence>
<dbReference type="GO" id="GO:0006742">
    <property type="term" value="P:NADP+ catabolic process"/>
    <property type="evidence" value="ECO:0007669"/>
    <property type="project" value="TreeGrafter"/>
</dbReference>
<dbReference type="GO" id="GO:0046872">
    <property type="term" value="F:metal ion binding"/>
    <property type="evidence" value="ECO:0007669"/>
    <property type="project" value="UniProtKB-KW"/>
</dbReference>
<feature type="repeat" description="ANK" evidence="19">
    <location>
        <begin position="35"/>
        <end position="67"/>
    </location>
</feature>
<dbReference type="GO" id="GO:0019677">
    <property type="term" value="P:NAD+ catabolic process"/>
    <property type="evidence" value="ECO:0007669"/>
    <property type="project" value="TreeGrafter"/>
</dbReference>
<reference evidence="21 22" key="1">
    <citation type="journal article" date="2015" name="Genome Biol. Evol.">
        <title>Phylogenomic analyses indicate that early fungi evolved digesting cell walls of algal ancestors of land plants.</title>
        <authorList>
            <person name="Chang Y."/>
            <person name="Wang S."/>
            <person name="Sekimoto S."/>
            <person name="Aerts A.L."/>
            <person name="Choi C."/>
            <person name="Clum A."/>
            <person name="LaButti K.M."/>
            <person name="Lindquist E.A."/>
            <person name="Yee Ngan C."/>
            <person name="Ohm R.A."/>
            <person name="Salamov A.A."/>
            <person name="Grigoriev I.V."/>
            <person name="Spatafora J.W."/>
            <person name="Berbee M.L."/>
        </authorList>
    </citation>
    <scope>NUCLEOTIDE SEQUENCE [LARGE SCALE GENOMIC DNA]</scope>
    <source>
        <strain evidence="21 22">JEL478</strain>
    </source>
</reference>
<keyword evidence="10" id="KW-0521">NADP</keyword>
<organism evidence="21 22">
    <name type="scientific">Gonapodya prolifera (strain JEL478)</name>
    <name type="common">Monoblepharis prolifera</name>
    <dbReference type="NCBI Taxonomy" id="1344416"/>
    <lineage>
        <taxon>Eukaryota</taxon>
        <taxon>Fungi</taxon>
        <taxon>Fungi incertae sedis</taxon>
        <taxon>Chytridiomycota</taxon>
        <taxon>Chytridiomycota incertae sedis</taxon>
        <taxon>Monoblepharidomycetes</taxon>
        <taxon>Monoblepharidales</taxon>
        <taxon>Gonapodyaceae</taxon>
        <taxon>Gonapodya</taxon>
    </lineage>
</organism>
<dbReference type="GO" id="GO:0005829">
    <property type="term" value="C:cytosol"/>
    <property type="evidence" value="ECO:0007669"/>
    <property type="project" value="TreeGrafter"/>
</dbReference>
<proteinExistence type="inferred from homology"/>
<comment type="cofactor">
    <cofactor evidence="1">
        <name>Mg(2+)</name>
        <dbReference type="ChEBI" id="CHEBI:18420"/>
    </cofactor>
</comment>
<evidence type="ECO:0000256" key="5">
    <source>
        <dbReference type="ARBA" id="ARBA00009595"/>
    </source>
</evidence>
<comment type="subunit">
    <text evidence="18">Homodimer. Homodimerization is essential for its catalytic activity and protein stability. Interacts (via ANK repeats) with BLMH.</text>
</comment>
<evidence type="ECO:0000256" key="11">
    <source>
        <dbReference type="ARBA" id="ARBA00023027"/>
    </source>
</evidence>
<dbReference type="SUPFAM" id="SSF55811">
    <property type="entry name" value="Nudix"/>
    <property type="match status" value="1"/>
</dbReference>
<protein>
    <recommendedName>
        <fullName evidence="14">NAD-capped RNA hydrolase NUDT12</fullName>
        <ecNumber evidence="6">3.6.1.22</ecNumber>
    </recommendedName>
    <alternativeName>
        <fullName evidence="15">NADH pyrophosphatase NUDT12</fullName>
    </alternativeName>
    <alternativeName>
        <fullName evidence="16">Nucleoside diphosphate-linked moiety X motif 12</fullName>
    </alternativeName>
</protein>
<dbReference type="InterPro" id="IPR002110">
    <property type="entry name" value="Ankyrin_rpt"/>
</dbReference>
<dbReference type="Gene3D" id="3.90.79.10">
    <property type="entry name" value="Nucleoside Triphosphate Pyrophosphohydrolase"/>
    <property type="match status" value="1"/>
</dbReference>
<evidence type="ECO:0000256" key="7">
    <source>
        <dbReference type="ARBA" id="ARBA00022723"/>
    </source>
</evidence>
<sequence>MSDQTVFDLAAAGSQADLTSFLDANPNATKETDTDKWTPLHHAAKHGRLDAVKALVDRGADPQATDAENRTPRDIAYFWAHLGICDYFDEKILPSSGTSKKHKFRTANYFGGSPLKRHSEKRPDAKWLSAMLTRHSTRYILFNTLQPMCAVHTTHPGDPVRLHYFQYSDVEKFISLAPAEEGKRQWLYLGCDKSDVVEEGLEGRGYVAVDISPSAKAPAKVGGEEEFIKDAESRGLKFVAARPSVFQLPTKEAAIVAEALAVLDWNLRHPFCPSCGQRSASYDGGWKRSCPKPKEGEEACLGHKGIQNFQFPRTDPVCIVCIVSQDGQRCFLGRQKRFPPKFYSCIAGFMEPAESVEDCVRREIKEETGIVAGRVIYHSTQPWPFPSSLMIGCLAVALTEKFEPEEDELEHAAWFSKEEILEALGSSHKNDWALAHKVETKQDFVLGPGYAIAVQILKAWASGEVDVNTE</sequence>
<dbReference type="InterPro" id="IPR015376">
    <property type="entry name" value="Znr_NADH_PPase"/>
</dbReference>
<evidence type="ECO:0000256" key="8">
    <source>
        <dbReference type="ARBA" id="ARBA00022801"/>
    </source>
</evidence>
<evidence type="ECO:0000313" key="22">
    <source>
        <dbReference type="Proteomes" id="UP000070544"/>
    </source>
</evidence>
<feature type="domain" description="Nudix hydrolase" evidence="20">
    <location>
        <begin position="312"/>
        <end position="440"/>
    </location>
</feature>
<dbReference type="Pfam" id="PF00293">
    <property type="entry name" value="NUDIX"/>
    <property type="match status" value="1"/>
</dbReference>
<evidence type="ECO:0000256" key="16">
    <source>
        <dbReference type="ARBA" id="ARBA00031178"/>
    </source>
</evidence>
<evidence type="ECO:0000256" key="4">
    <source>
        <dbReference type="ARBA" id="ARBA00004463"/>
    </source>
</evidence>
<keyword evidence="9" id="KW-0460">Magnesium</keyword>
<evidence type="ECO:0000313" key="21">
    <source>
        <dbReference type="EMBL" id="KXS20405.1"/>
    </source>
</evidence>
<keyword evidence="8" id="KW-0378">Hydrolase</keyword>
<keyword evidence="7" id="KW-0479">Metal-binding</keyword>
<gene>
    <name evidence="21" type="ORF">M427DRAFT_52047</name>
</gene>
<comment type="similarity">
    <text evidence="5">Belongs to the Nudix hydrolase family. NudC subfamily.</text>
</comment>
<evidence type="ECO:0000256" key="18">
    <source>
        <dbReference type="ARBA" id="ARBA00046702"/>
    </source>
</evidence>
<evidence type="ECO:0000256" key="19">
    <source>
        <dbReference type="PROSITE-ProRule" id="PRU00023"/>
    </source>
</evidence>
<comment type="cofactor">
    <cofactor evidence="2">
        <name>Zn(2+)</name>
        <dbReference type="ChEBI" id="CHEBI:29105"/>
    </cofactor>
</comment>
<keyword evidence="11" id="KW-0520">NAD</keyword>
<dbReference type="SMART" id="SM00248">
    <property type="entry name" value="ANK"/>
    <property type="match status" value="1"/>
</dbReference>
<dbReference type="InterPro" id="IPR020084">
    <property type="entry name" value="NUDIX_hydrolase_CS"/>
</dbReference>
<evidence type="ECO:0000256" key="17">
    <source>
        <dbReference type="ARBA" id="ARBA00045837"/>
    </source>
</evidence>
<evidence type="ECO:0000259" key="20">
    <source>
        <dbReference type="PROSITE" id="PS51462"/>
    </source>
</evidence>
<dbReference type="Proteomes" id="UP000070544">
    <property type="component" value="Unassembled WGS sequence"/>
</dbReference>
<evidence type="ECO:0000256" key="2">
    <source>
        <dbReference type="ARBA" id="ARBA00001947"/>
    </source>
</evidence>
<evidence type="ECO:0000256" key="10">
    <source>
        <dbReference type="ARBA" id="ARBA00022857"/>
    </source>
</evidence>
<evidence type="ECO:0000256" key="1">
    <source>
        <dbReference type="ARBA" id="ARBA00001946"/>
    </source>
</evidence>
<evidence type="ECO:0000256" key="13">
    <source>
        <dbReference type="ARBA" id="ARBA00023679"/>
    </source>
</evidence>
<accession>A0A139AV93</accession>
<evidence type="ECO:0000256" key="15">
    <source>
        <dbReference type="ARBA" id="ARBA00030313"/>
    </source>
</evidence>
<dbReference type="EMBL" id="KQ965735">
    <property type="protein sequence ID" value="KXS20405.1"/>
    <property type="molecule type" value="Genomic_DNA"/>
</dbReference>
<dbReference type="InterPro" id="IPR000086">
    <property type="entry name" value="NUDIX_hydrolase_dom"/>
</dbReference>
<dbReference type="OrthoDB" id="10249612at2759"/>
<dbReference type="Gene3D" id="3.90.79.20">
    <property type="match status" value="1"/>
</dbReference>
<comment type="catalytic activity">
    <reaction evidence="13">
        <text>a 5'-end NAD(+)-phospho-ribonucleoside in mRNA + H2O = a 5'-end phospho-adenosine-phospho-ribonucleoside in mRNA + beta-nicotinamide D-ribonucleotide + 2 H(+)</text>
        <dbReference type="Rhea" id="RHEA:60876"/>
        <dbReference type="Rhea" id="RHEA-COMP:15698"/>
        <dbReference type="Rhea" id="RHEA-COMP:15719"/>
        <dbReference type="ChEBI" id="CHEBI:14649"/>
        <dbReference type="ChEBI" id="CHEBI:15377"/>
        <dbReference type="ChEBI" id="CHEBI:15378"/>
        <dbReference type="ChEBI" id="CHEBI:144029"/>
        <dbReference type="ChEBI" id="CHEBI:144051"/>
    </reaction>
    <physiologicalReaction direction="left-to-right" evidence="13">
        <dbReference type="Rhea" id="RHEA:60877"/>
    </physiologicalReaction>
</comment>
<dbReference type="EC" id="3.6.1.22" evidence="6"/>
<dbReference type="GO" id="GO:0005777">
    <property type="term" value="C:peroxisome"/>
    <property type="evidence" value="ECO:0007669"/>
    <property type="project" value="UniProtKB-SubCell"/>
</dbReference>
<dbReference type="PROSITE" id="PS00893">
    <property type="entry name" value="NUDIX_BOX"/>
    <property type="match status" value="1"/>
</dbReference>
<keyword evidence="22" id="KW-1185">Reference proteome</keyword>
<name>A0A139AV93_GONPJ</name>
<dbReference type="AlphaFoldDB" id="A0A139AV93"/>
<evidence type="ECO:0000256" key="3">
    <source>
        <dbReference type="ARBA" id="ARBA00004275"/>
    </source>
</evidence>
<evidence type="ECO:0000256" key="9">
    <source>
        <dbReference type="ARBA" id="ARBA00022842"/>
    </source>
</evidence>
<dbReference type="PANTHER" id="PTHR42904">
    <property type="entry name" value="NUDIX HYDROLASE, NUDC SUBFAMILY"/>
    <property type="match status" value="1"/>
</dbReference>
<dbReference type="InterPro" id="IPR050241">
    <property type="entry name" value="NAD-cap_RNA_hydrolase_NudC"/>
</dbReference>
<dbReference type="InterPro" id="IPR015375">
    <property type="entry name" value="NADH_PPase-like_N"/>
</dbReference>
<dbReference type="Pfam" id="PF09297">
    <property type="entry name" value="Zn_ribbon_NUD"/>
    <property type="match status" value="1"/>
</dbReference>
<dbReference type="Gene3D" id="1.25.40.20">
    <property type="entry name" value="Ankyrin repeat-containing domain"/>
    <property type="match status" value="1"/>
</dbReference>
<dbReference type="PROSITE" id="PS50088">
    <property type="entry name" value="ANK_REPEAT"/>
    <property type="match status" value="1"/>
</dbReference>
<dbReference type="InterPro" id="IPR015797">
    <property type="entry name" value="NUDIX_hydrolase-like_dom_sf"/>
</dbReference>
<dbReference type="STRING" id="1344416.A0A139AV93"/>
<evidence type="ECO:0000256" key="12">
    <source>
        <dbReference type="ARBA" id="ARBA00023140"/>
    </source>
</evidence>
<dbReference type="SUPFAM" id="SSF48403">
    <property type="entry name" value="Ankyrin repeat"/>
    <property type="match status" value="1"/>
</dbReference>
<dbReference type="CDD" id="cd03429">
    <property type="entry name" value="NUDIX_NADH_pyrophosphatase_Nudt13"/>
    <property type="match status" value="1"/>
</dbReference>
<comment type="function">
    <text evidence="17">mRNA decapping enzyme that specifically removes the nicotinamide adenine dinucleotide (NAD) cap from a subset of mRNAs by hydrolyzing the diphosphate linkage to produce nicotinamide mononucleotide (NMN) and 5' monophosphate mRNA. The NAD-cap is present at the 5'-end of some RNAs; in contrast to the canonical N7 methylguanosine (m7G) cap, the NAD cap promotes mRNA decay. Preferentially acts on NAD-capped transcripts in response to nutrient stress. Also acts on free nicotinamide adenine dinucleotide molecules: hydrolyzes NAD(H) into NMN(H) and AMP, and NADPH into NMNH and 2',5'-ADP. May act to regulate the concentration of peroxisomal nicotinamide nucleotide cofactors required for oxidative metabolism in this organelle. Regulates the levels of circadian clock components PER1, PER2, PER3 and CRY2 in the liver.</text>
</comment>
<evidence type="ECO:0000256" key="6">
    <source>
        <dbReference type="ARBA" id="ARBA00012381"/>
    </source>
</evidence>
<dbReference type="Pfam" id="PF13857">
    <property type="entry name" value="Ank_5"/>
    <property type="match status" value="1"/>
</dbReference>
<dbReference type="PANTHER" id="PTHR42904:SF6">
    <property type="entry name" value="NAD-CAPPED RNA HYDROLASE NUDT12"/>
    <property type="match status" value="1"/>
</dbReference>
<comment type="subcellular location">
    <subcellularLocation>
        <location evidence="4">Cytoplasmic granule</location>
    </subcellularLocation>
    <subcellularLocation>
        <location evidence="3">Peroxisome</location>
    </subcellularLocation>
</comment>